<dbReference type="InterPro" id="IPR028082">
    <property type="entry name" value="Peripla_BP_I"/>
</dbReference>
<keyword evidence="3 6" id="KW-0238">DNA-binding</keyword>
<dbReference type="GO" id="GO:0003700">
    <property type="term" value="F:DNA-binding transcription factor activity"/>
    <property type="evidence" value="ECO:0007669"/>
    <property type="project" value="TreeGrafter"/>
</dbReference>
<evidence type="ECO:0000313" key="7">
    <source>
        <dbReference type="Proteomes" id="UP000594621"/>
    </source>
</evidence>
<dbReference type="GO" id="GO:0000976">
    <property type="term" value="F:transcription cis-regulatory region binding"/>
    <property type="evidence" value="ECO:0007669"/>
    <property type="project" value="TreeGrafter"/>
</dbReference>
<dbReference type="SMART" id="SM00354">
    <property type="entry name" value="HTH_LACI"/>
    <property type="match status" value="1"/>
</dbReference>
<dbReference type="KEGG" id="bcou:IC761_30160"/>
<dbReference type="Gene3D" id="3.40.50.2300">
    <property type="match status" value="2"/>
</dbReference>
<dbReference type="PROSITE" id="PS50932">
    <property type="entry name" value="HTH_LACI_2"/>
    <property type="match status" value="1"/>
</dbReference>
<keyword evidence="1" id="KW-0678">Repressor</keyword>
<dbReference type="InterPro" id="IPR046335">
    <property type="entry name" value="LacI/GalR-like_sensor"/>
</dbReference>
<sequence length="366" mass="39911">MRRGQDAGDERVSREVNATDVAKLAGVSQSAVSRAFTPGASVAAATRKRILKAARTLGYRPNLIARSLITRKSRVIGVAVGYLENQFNPQALQALSRELQALGYQVLLFTPDQDGTVDLGIEKVLQFQVDGLVLCSTTMSSSLARECDNSGIPVVMFNRATNDSSVSSVTGDNVNGARAIAEFLAASGHRRFCFMAGLEHTSTSREREHGFTSWLAQNGYGEPLRIVGNYEFEAARDAVRLMCKQGPIPDALFCANDHMALAALEVCRSEFGLRIPDDISIVGFDDAGPARWPSFSLTSYSQPIEIMTSETTRLLMDLIQRGTSSPRQVIVKGDLIVRNSARRPEVGVERVETQYVWRPAVVRPAG</sequence>
<dbReference type="SUPFAM" id="SSF53822">
    <property type="entry name" value="Periplasmic binding protein-like I"/>
    <property type="match status" value="1"/>
</dbReference>
<evidence type="ECO:0000256" key="4">
    <source>
        <dbReference type="ARBA" id="ARBA00023163"/>
    </source>
</evidence>
<dbReference type="Gene3D" id="1.10.260.40">
    <property type="entry name" value="lambda repressor-like DNA-binding domains"/>
    <property type="match status" value="1"/>
</dbReference>
<dbReference type="Proteomes" id="UP000594621">
    <property type="component" value="Chromosome"/>
</dbReference>
<evidence type="ECO:0000256" key="1">
    <source>
        <dbReference type="ARBA" id="ARBA00022491"/>
    </source>
</evidence>
<dbReference type="EMBL" id="CP061379">
    <property type="protein sequence ID" value="QPF90709.1"/>
    <property type="molecule type" value="Genomic_DNA"/>
</dbReference>
<organism evidence="6 7">
    <name type="scientific">Bradyrhizobium commune</name>
    <dbReference type="NCBI Taxonomy" id="83627"/>
    <lineage>
        <taxon>Bacteria</taxon>
        <taxon>Pseudomonadati</taxon>
        <taxon>Pseudomonadota</taxon>
        <taxon>Alphaproteobacteria</taxon>
        <taxon>Hyphomicrobiales</taxon>
        <taxon>Nitrobacteraceae</taxon>
        <taxon>Bradyrhizobium</taxon>
    </lineage>
</organism>
<dbReference type="PANTHER" id="PTHR30146">
    <property type="entry name" value="LACI-RELATED TRANSCRIPTIONAL REPRESSOR"/>
    <property type="match status" value="1"/>
</dbReference>
<dbReference type="AlphaFoldDB" id="A0A7S9D5E3"/>
<evidence type="ECO:0000313" key="6">
    <source>
        <dbReference type="EMBL" id="QPF90709.1"/>
    </source>
</evidence>
<keyword evidence="2" id="KW-0805">Transcription regulation</keyword>
<dbReference type="SUPFAM" id="SSF47413">
    <property type="entry name" value="lambda repressor-like DNA-binding domains"/>
    <property type="match status" value="1"/>
</dbReference>
<dbReference type="InterPro" id="IPR000843">
    <property type="entry name" value="HTH_LacI"/>
</dbReference>
<dbReference type="PANTHER" id="PTHR30146:SF95">
    <property type="entry name" value="RIBOSE OPERON REPRESSOR"/>
    <property type="match status" value="1"/>
</dbReference>
<dbReference type="InterPro" id="IPR010982">
    <property type="entry name" value="Lambda_DNA-bd_dom_sf"/>
</dbReference>
<evidence type="ECO:0000259" key="5">
    <source>
        <dbReference type="PROSITE" id="PS50932"/>
    </source>
</evidence>
<feature type="domain" description="HTH lacI-type" evidence="5">
    <location>
        <begin position="16"/>
        <end position="70"/>
    </location>
</feature>
<protein>
    <submittedName>
        <fullName evidence="6">LacI family DNA-binding transcriptional regulator</fullName>
    </submittedName>
</protein>
<dbReference type="CDD" id="cd06278">
    <property type="entry name" value="PBP1_LacI-like"/>
    <property type="match status" value="1"/>
</dbReference>
<dbReference type="Pfam" id="PF13377">
    <property type="entry name" value="Peripla_BP_3"/>
    <property type="match status" value="1"/>
</dbReference>
<name>A0A7S9D5E3_9BRAD</name>
<keyword evidence="4" id="KW-0804">Transcription</keyword>
<keyword evidence="7" id="KW-1185">Reference proteome</keyword>
<reference evidence="6 7" key="1">
    <citation type="submission" date="2020-09" db="EMBL/GenBank/DDBJ databases">
        <title>Complete genomes of bradyrhizobia occurring on native shrubby legumes in Australia.</title>
        <authorList>
            <person name="Lafay B."/>
        </authorList>
    </citation>
    <scope>NUCLEOTIDE SEQUENCE [LARGE SCALE GENOMIC DNA]</scope>
    <source>
        <strain evidence="6 7">BDV5040</strain>
    </source>
</reference>
<gene>
    <name evidence="6" type="ORF">IC761_30160</name>
</gene>
<evidence type="ECO:0000256" key="2">
    <source>
        <dbReference type="ARBA" id="ARBA00023015"/>
    </source>
</evidence>
<accession>A0A7S9D5E3</accession>
<dbReference type="CDD" id="cd01392">
    <property type="entry name" value="HTH_LacI"/>
    <property type="match status" value="1"/>
</dbReference>
<dbReference type="Pfam" id="PF00356">
    <property type="entry name" value="LacI"/>
    <property type="match status" value="1"/>
</dbReference>
<evidence type="ECO:0000256" key="3">
    <source>
        <dbReference type="ARBA" id="ARBA00023125"/>
    </source>
</evidence>
<proteinExistence type="predicted"/>